<dbReference type="PANTHER" id="PTHR43167:SF1">
    <property type="entry name" value="PUTATIVE (AFU_ORTHOLOGUE AFUA_6G01830)-RELATED"/>
    <property type="match status" value="1"/>
</dbReference>
<proteinExistence type="predicted"/>
<keyword evidence="2" id="KW-0808">Transferase</keyword>
<dbReference type="SUPFAM" id="SSF53335">
    <property type="entry name" value="S-adenosyl-L-methionine-dependent methyltransferases"/>
    <property type="match status" value="1"/>
</dbReference>
<evidence type="ECO:0000313" key="4">
    <source>
        <dbReference type="EMBL" id="GIJ48282.1"/>
    </source>
</evidence>
<name>A0A8J4DTI9_9ACTN</name>
<organism evidence="4 5">
    <name type="scientific">Virgisporangium aliadipatigenens</name>
    <dbReference type="NCBI Taxonomy" id="741659"/>
    <lineage>
        <taxon>Bacteria</taxon>
        <taxon>Bacillati</taxon>
        <taxon>Actinomycetota</taxon>
        <taxon>Actinomycetes</taxon>
        <taxon>Micromonosporales</taxon>
        <taxon>Micromonosporaceae</taxon>
        <taxon>Virgisporangium</taxon>
    </lineage>
</organism>
<dbReference type="Proteomes" id="UP000619260">
    <property type="component" value="Unassembled WGS sequence"/>
</dbReference>
<dbReference type="GO" id="GO:0008171">
    <property type="term" value="F:O-methyltransferase activity"/>
    <property type="evidence" value="ECO:0007669"/>
    <property type="project" value="InterPro"/>
</dbReference>
<dbReference type="InterPro" id="IPR029063">
    <property type="entry name" value="SAM-dependent_MTases_sf"/>
</dbReference>
<accession>A0A8J4DTI9</accession>
<gene>
    <name evidence="4" type="ORF">Val02_51680</name>
</gene>
<reference evidence="4" key="1">
    <citation type="submission" date="2021-01" db="EMBL/GenBank/DDBJ databases">
        <title>Whole genome shotgun sequence of Virgisporangium aliadipatigenens NBRC 105644.</title>
        <authorList>
            <person name="Komaki H."/>
            <person name="Tamura T."/>
        </authorList>
    </citation>
    <scope>NUCLEOTIDE SEQUENCE</scope>
    <source>
        <strain evidence="4">NBRC 105644</strain>
    </source>
</reference>
<dbReference type="PROSITE" id="PS51682">
    <property type="entry name" value="SAM_OMT_I"/>
    <property type="match status" value="1"/>
</dbReference>
<dbReference type="Pfam" id="PF13578">
    <property type="entry name" value="Methyltransf_24"/>
    <property type="match status" value="1"/>
</dbReference>
<evidence type="ECO:0000256" key="3">
    <source>
        <dbReference type="ARBA" id="ARBA00022691"/>
    </source>
</evidence>
<dbReference type="AlphaFoldDB" id="A0A8J4DTI9"/>
<dbReference type="InterPro" id="IPR002935">
    <property type="entry name" value="SAM_O-MeTrfase"/>
</dbReference>
<evidence type="ECO:0000256" key="2">
    <source>
        <dbReference type="ARBA" id="ARBA00022679"/>
    </source>
</evidence>
<comment type="caution">
    <text evidence="4">The sequence shown here is derived from an EMBL/GenBank/DDBJ whole genome shotgun (WGS) entry which is preliminary data.</text>
</comment>
<dbReference type="EMBL" id="BOPF01000020">
    <property type="protein sequence ID" value="GIJ48282.1"/>
    <property type="molecule type" value="Genomic_DNA"/>
</dbReference>
<protein>
    <submittedName>
        <fullName evidence="4">Putative O-methyltransferase, family 3</fullName>
    </submittedName>
</protein>
<dbReference type="GO" id="GO:0032259">
    <property type="term" value="P:methylation"/>
    <property type="evidence" value="ECO:0007669"/>
    <property type="project" value="UniProtKB-KW"/>
</dbReference>
<keyword evidence="1" id="KW-0489">Methyltransferase</keyword>
<keyword evidence="3" id="KW-0949">S-adenosyl-L-methionine</keyword>
<dbReference type="PANTHER" id="PTHR43167">
    <property type="entry name" value="PUTATIVE (AFU_ORTHOLOGUE AFUA_6G01830)-RELATED"/>
    <property type="match status" value="1"/>
</dbReference>
<evidence type="ECO:0000256" key="1">
    <source>
        <dbReference type="ARBA" id="ARBA00022603"/>
    </source>
</evidence>
<evidence type="ECO:0000313" key="5">
    <source>
        <dbReference type="Proteomes" id="UP000619260"/>
    </source>
</evidence>
<dbReference type="Gene3D" id="3.40.50.150">
    <property type="entry name" value="Vaccinia Virus protein VP39"/>
    <property type="match status" value="1"/>
</dbReference>
<sequence>MAGMTITLHQPPVRDLLDRLFDAAARDAEVPVGPYAGGSFEASSAGERADALESVYMPISARGGELLYSLVRATRPQTVVEFGTSYGISTLYLAAAVRDNGAGRVYSTELSATKIAHARANLAAAGLDAWVDIVAGDARETLRDVPGPIGLVLLDGWKDLYLTVLCLLEPRLAPGALVIGDDIEMAATAQYLAYVRDPANGYVSTAFPVEDGMEISCRAANQDTLSV</sequence>
<keyword evidence="5" id="KW-1185">Reference proteome</keyword>